<protein>
    <recommendedName>
        <fullName evidence="2">Smr domain-containing protein</fullName>
    </recommendedName>
</protein>
<feature type="transmembrane region" description="Helical" evidence="1">
    <location>
        <begin position="6"/>
        <end position="25"/>
    </location>
</feature>
<dbReference type="SUPFAM" id="SSF160443">
    <property type="entry name" value="SMR domain-like"/>
    <property type="match status" value="1"/>
</dbReference>
<dbReference type="PANTHER" id="PTHR46535">
    <property type="entry name" value="NEDD4-BINDING PROTEIN 2"/>
    <property type="match status" value="1"/>
</dbReference>
<accession>A0AAV2PYX8</accession>
<comment type="caution">
    <text evidence="3">The sequence shown here is derived from an EMBL/GenBank/DDBJ whole genome shotgun (WGS) entry which is preliminary data.</text>
</comment>
<dbReference type="GO" id="GO:0004519">
    <property type="term" value="F:endonuclease activity"/>
    <property type="evidence" value="ECO:0007669"/>
    <property type="project" value="TreeGrafter"/>
</dbReference>
<proteinExistence type="predicted"/>
<dbReference type="InterPro" id="IPR036063">
    <property type="entry name" value="Smr_dom_sf"/>
</dbReference>
<evidence type="ECO:0000313" key="3">
    <source>
        <dbReference type="EMBL" id="CAL4065923.1"/>
    </source>
</evidence>
<sequence>MYWLWIPALVLIVVFILALCFLFFSDYTCCPCRRKTPPGSLLPTTDPASFGPSVLPRSRPSAPAGSPVLHLHHQGTVPLRQVLRIEEGIPTLDLHGMTVLEARKVTDQFLGQYRGHNVRVVTGRGLHSEGGVAKVKPAILGFLAAKGINAAEIHNGGCLQMRVP</sequence>
<keyword evidence="1" id="KW-0472">Membrane</keyword>
<organism evidence="3 4">
    <name type="scientific">Meganyctiphanes norvegica</name>
    <name type="common">Northern krill</name>
    <name type="synonym">Thysanopoda norvegica</name>
    <dbReference type="NCBI Taxonomy" id="48144"/>
    <lineage>
        <taxon>Eukaryota</taxon>
        <taxon>Metazoa</taxon>
        <taxon>Ecdysozoa</taxon>
        <taxon>Arthropoda</taxon>
        <taxon>Crustacea</taxon>
        <taxon>Multicrustacea</taxon>
        <taxon>Malacostraca</taxon>
        <taxon>Eumalacostraca</taxon>
        <taxon>Eucarida</taxon>
        <taxon>Euphausiacea</taxon>
        <taxon>Euphausiidae</taxon>
        <taxon>Meganyctiphanes</taxon>
    </lineage>
</organism>
<dbReference type="PROSITE" id="PS50828">
    <property type="entry name" value="SMR"/>
    <property type="match status" value="1"/>
</dbReference>
<keyword evidence="1" id="KW-0812">Transmembrane</keyword>
<keyword evidence="1" id="KW-1133">Transmembrane helix</keyword>
<dbReference type="PANTHER" id="PTHR46535:SF1">
    <property type="entry name" value="NEDD4-BINDING PROTEIN 2"/>
    <property type="match status" value="1"/>
</dbReference>
<dbReference type="InterPro" id="IPR052772">
    <property type="entry name" value="Endo/PolyKinase_Domain-Protein"/>
</dbReference>
<evidence type="ECO:0000259" key="2">
    <source>
        <dbReference type="PROSITE" id="PS50828"/>
    </source>
</evidence>
<dbReference type="InterPro" id="IPR002625">
    <property type="entry name" value="Smr_dom"/>
</dbReference>
<dbReference type="EMBL" id="CAXKWB010001962">
    <property type="protein sequence ID" value="CAL4065923.1"/>
    <property type="molecule type" value="Genomic_DNA"/>
</dbReference>
<dbReference type="Gene3D" id="3.30.1370.110">
    <property type="match status" value="1"/>
</dbReference>
<dbReference type="Proteomes" id="UP001497623">
    <property type="component" value="Unassembled WGS sequence"/>
</dbReference>
<reference evidence="3 4" key="1">
    <citation type="submission" date="2024-05" db="EMBL/GenBank/DDBJ databases">
        <authorList>
            <person name="Wallberg A."/>
        </authorList>
    </citation>
    <scope>NUCLEOTIDE SEQUENCE [LARGE SCALE GENOMIC DNA]</scope>
</reference>
<gene>
    <name evidence="3" type="ORF">MNOR_LOCUS5170</name>
</gene>
<dbReference type="GO" id="GO:0005634">
    <property type="term" value="C:nucleus"/>
    <property type="evidence" value="ECO:0007669"/>
    <property type="project" value="TreeGrafter"/>
</dbReference>
<feature type="domain" description="Smr" evidence="2">
    <location>
        <begin position="92"/>
        <end position="164"/>
    </location>
</feature>
<evidence type="ECO:0000313" key="4">
    <source>
        <dbReference type="Proteomes" id="UP001497623"/>
    </source>
</evidence>
<keyword evidence="4" id="KW-1185">Reference proteome</keyword>
<name>A0AAV2PYX8_MEGNR</name>
<evidence type="ECO:0000256" key="1">
    <source>
        <dbReference type="SAM" id="Phobius"/>
    </source>
</evidence>
<dbReference type="SMART" id="SM00463">
    <property type="entry name" value="SMR"/>
    <property type="match status" value="1"/>
</dbReference>
<dbReference type="AlphaFoldDB" id="A0AAV2PYX8"/>
<dbReference type="Pfam" id="PF01713">
    <property type="entry name" value="Smr"/>
    <property type="match status" value="1"/>
</dbReference>